<evidence type="ECO:0000259" key="7">
    <source>
        <dbReference type="Pfam" id="PF13086"/>
    </source>
</evidence>
<evidence type="ECO:0000259" key="8">
    <source>
        <dbReference type="Pfam" id="PF13087"/>
    </source>
</evidence>
<name>A0A4P6MPE8_9BACT</name>
<dbReference type="InterPro" id="IPR041677">
    <property type="entry name" value="DNA2/NAM7_AAA_11"/>
</dbReference>
<dbReference type="KEGG" id="mphi:EG856_03600"/>
<evidence type="ECO:0000256" key="3">
    <source>
        <dbReference type="ARBA" id="ARBA00022801"/>
    </source>
</evidence>
<evidence type="ECO:0000256" key="5">
    <source>
        <dbReference type="ARBA" id="ARBA00022840"/>
    </source>
</evidence>
<dbReference type="Gene3D" id="3.40.50.300">
    <property type="entry name" value="P-loop containing nucleotide triphosphate hydrolases"/>
    <property type="match status" value="3"/>
</dbReference>
<evidence type="ECO:0000313" key="10">
    <source>
        <dbReference type="Proteomes" id="UP000289326"/>
    </source>
</evidence>
<dbReference type="GO" id="GO:0016787">
    <property type="term" value="F:hydrolase activity"/>
    <property type="evidence" value="ECO:0007669"/>
    <property type="project" value="UniProtKB-KW"/>
</dbReference>
<feature type="coiled-coil region" evidence="6">
    <location>
        <begin position="271"/>
        <end position="352"/>
    </location>
</feature>
<dbReference type="Pfam" id="PF13087">
    <property type="entry name" value="AAA_12"/>
    <property type="match status" value="1"/>
</dbReference>
<dbReference type="InterPro" id="IPR047187">
    <property type="entry name" value="SF1_C_Upf1"/>
</dbReference>
<dbReference type="PANTHER" id="PTHR43788">
    <property type="entry name" value="DNA2/NAM7 HELICASE FAMILY MEMBER"/>
    <property type="match status" value="1"/>
</dbReference>
<dbReference type="GO" id="GO:0005524">
    <property type="term" value="F:ATP binding"/>
    <property type="evidence" value="ECO:0007669"/>
    <property type="project" value="UniProtKB-KW"/>
</dbReference>
<evidence type="ECO:0000256" key="4">
    <source>
        <dbReference type="ARBA" id="ARBA00022806"/>
    </source>
</evidence>
<evidence type="ECO:0000313" key="9">
    <source>
        <dbReference type="EMBL" id="QBF34973.1"/>
    </source>
</evidence>
<dbReference type="OrthoDB" id="9757917at2"/>
<keyword evidence="3" id="KW-0378">Hydrolase</keyword>
<accession>A0A4P6MPE8</accession>
<dbReference type="GO" id="GO:0043139">
    <property type="term" value="F:5'-3' DNA helicase activity"/>
    <property type="evidence" value="ECO:0007669"/>
    <property type="project" value="TreeGrafter"/>
</dbReference>
<dbReference type="Proteomes" id="UP000289326">
    <property type="component" value="Chromosome"/>
</dbReference>
<keyword evidence="6" id="KW-0175">Coiled coil</keyword>
<proteinExistence type="inferred from homology"/>
<sequence length="1254" mass="148144">MNDESFSNIEDFFKELEPLINSFYIINNDLFFNQHKTETSSDSIFFMIFLKDNYKWIEKNSCVYIKTDYKNSKFEFIRIGILNDFSETYLSQNGYKNYSSAYKLFLTTGKNNLNTNLNSSLINTILFDSHKDSNIFKSNLSSQNGKIKLDKSWSFYKDYIVTQRKKYDKSNLNSIFPIVLKIEENATSKLNFLARIEENNPEFVDVVNNMKNELFFYNIEDSDEKIVLKRNIAKFEEFNLVGELKHRIELISSQIKLNEIQIKENEVSYLNQNEQVLIKNLENKVKNYQTKYSNLSQEIEKNEQLLKQHQDKKNINNKENNEYDIESLKNEISDLKNKKREIKSELDDCVAQHDAKNQGYKFWKSKNDNLKNKNVQNLKIIDKYQNTIEKQQNKYKYYKFNLRDNELGKLNINQITTINLDEIEHSENYLIKIFKDNNNFIISDEDYGTYAKHKRFYNSLCNFRSGQYKNPLLAKSIEDPEFFKIDEQTLTDYKLNMPPSIKLNLKQKEAVKKAILSPCLSYLQGPPGTGKTQTASALIYHIINNKRKNVLLMSSTHEAILNAFDRVAEITQDNPNFIFYKTIREKNDKLENLDKKNNVATNTFDLDYAFYNFSLSAINYNLKRNEKDNLNIILGQLKIINGVSLNENIESNKRIINFLNILNSNDDLSEKISNLSQYKYDFNSLFKNLEIEYSYEDISDIKYCFEDLFEEINRRRGKEEKYISELSNLILKNFRLKQTYEFIQQNDINVVGVFKNKENIEEISAKIIHKLKIIQTKIKAKTNNNNKEIEESFSKYVFENNLINLIGLTTTAQQIIKPKKNSDLEPKKLFLQYPIYMTIVDEVSKSSTLEIINSCMLSEKILLAGDYRQLPPVLDFEQGSITQENINNIEINKLLDSFPLIKEIRPKVYNLEEKNKFKWYFSDENIRELINELKHPFFKFNALKLKSNNQEPKHSFFNFITFKWNSNNQKHLNFYTFLNEQHRFNEGIQKYVNVNYDGDEKLKTINQKSGSYLVNYLNNNLKINKSVLVYDTTYLNDSFCKMINENDPELAEIINRNYRYAFDQTMTLWNNKKNTESAINEYNATTIADIIENIILNNYNGQKFDLKKIGVISMTRAQNKIIRKYWDEKLKQHKDKTINHIKIDTVDNFQGREKEIIIVDFVRAKGKFENNKLLYPSSRNYEFYKSAERINVAVSRAKENLILVGAFEELQNLEFNVSSWDQKSQKIVNNSKKILAEYLDIAKRDDVYRKVDNE</sequence>
<dbReference type="Pfam" id="PF13086">
    <property type="entry name" value="AAA_11"/>
    <property type="match status" value="1"/>
</dbReference>
<dbReference type="InterPro" id="IPR050534">
    <property type="entry name" value="Coronavir_polyprotein_1ab"/>
</dbReference>
<evidence type="ECO:0000256" key="6">
    <source>
        <dbReference type="SAM" id="Coils"/>
    </source>
</evidence>
<comment type="similarity">
    <text evidence="1">Belongs to the DNA2/NAM7 helicase family.</text>
</comment>
<protein>
    <submittedName>
        <fullName evidence="9">Uncharacterized protein</fullName>
    </submittedName>
</protein>
<feature type="domain" description="DNA2/NAM7 helicase helicase" evidence="7">
    <location>
        <begin position="502"/>
        <end position="874"/>
    </location>
</feature>
<reference evidence="9 10" key="1">
    <citation type="submission" date="2019-01" db="EMBL/GenBank/DDBJ databases">
        <title>Complete sequence and annotation of the Mycoplasma phocirhinis strain 852T genome.</title>
        <authorList>
            <person name="Frasca S.Jr."/>
            <person name="Kutish G.F."/>
            <person name="Castellanos Gell J."/>
            <person name="Michaels D.L."/>
            <person name="Brown D.R."/>
        </authorList>
    </citation>
    <scope>NUCLEOTIDE SEQUENCE [LARGE SCALE GENOMIC DNA]</scope>
    <source>
        <strain evidence="9 10">852</strain>
    </source>
</reference>
<dbReference type="RefSeq" id="WP_130429750.1">
    <property type="nucleotide sequence ID" value="NZ_CP034841.1"/>
</dbReference>
<dbReference type="AlphaFoldDB" id="A0A4P6MPE8"/>
<keyword evidence="5" id="KW-0067">ATP-binding</keyword>
<gene>
    <name evidence="9" type="ORF">EG856_03600</name>
</gene>
<organism evidence="9 10">
    <name type="scientific">Mycoplasmopsis phocirhinis</name>
    <dbReference type="NCBI Taxonomy" id="142650"/>
    <lineage>
        <taxon>Bacteria</taxon>
        <taxon>Bacillati</taxon>
        <taxon>Mycoplasmatota</taxon>
        <taxon>Mycoplasmoidales</taxon>
        <taxon>Metamycoplasmataceae</taxon>
        <taxon>Mycoplasmopsis</taxon>
    </lineage>
</organism>
<feature type="domain" description="DNA2/NAM7 helicase-like C-terminal" evidence="8">
    <location>
        <begin position="973"/>
        <end position="1206"/>
    </location>
</feature>
<dbReference type="EMBL" id="CP034841">
    <property type="protein sequence ID" value="QBF34973.1"/>
    <property type="molecule type" value="Genomic_DNA"/>
</dbReference>
<dbReference type="InterPro" id="IPR041679">
    <property type="entry name" value="DNA2/NAM7-like_C"/>
</dbReference>
<dbReference type="CDD" id="cd18808">
    <property type="entry name" value="SF1_C_Upf1"/>
    <property type="match status" value="1"/>
</dbReference>
<keyword evidence="10" id="KW-1185">Reference proteome</keyword>
<dbReference type="SUPFAM" id="SSF52540">
    <property type="entry name" value="P-loop containing nucleoside triphosphate hydrolases"/>
    <property type="match status" value="1"/>
</dbReference>
<dbReference type="PANTHER" id="PTHR43788:SF8">
    <property type="entry name" value="DNA-BINDING PROTEIN SMUBP-2"/>
    <property type="match status" value="1"/>
</dbReference>
<evidence type="ECO:0000256" key="2">
    <source>
        <dbReference type="ARBA" id="ARBA00022741"/>
    </source>
</evidence>
<keyword evidence="2" id="KW-0547">Nucleotide-binding</keyword>
<evidence type="ECO:0000256" key="1">
    <source>
        <dbReference type="ARBA" id="ARBA00007913"/>
    </source>
</evidence>
<keyword evidence="4" id="KW-0347">Helicase</keyword>
<dbReference type="InterPro" id="IPR027417">
    <property type="entry name" value="P-loop_NTPase"/>
</dbReference>